<dbReference type="EMBL" id="JANPWB010000016">
    <property type="protein sequence ID" value="KAJ1080169.1"/>
    <property type="molecule type" value="Genomic_DNA"/>
</dbReference>
<reference evidence="2" key="1">
    <citation type="journal article" date="2022" name="bioRxiv">
        <title>Sequencing and chromosome-scale assembly of the giantPleurodeles waltlgenome.</title>
        <authorList>
            <person name="Brown T."/>
            <person name="Elewa A."/>
            <person name="Iarovenko S."/>
            <person name="Subramanian E."/>
            <person name="Araus A.J."/>
            <person name="Petzold A."/>
            <person name="Susuki M."/>
            <person name="Suzuki K.-i.T."/>
            <person name="Hayashi T."/>
            <person name="Toyoda A."/>
            <person name="Oliveira C."/>
            <person name="Osipova E."/>
            <person name="Leigh N.D."/>
            <person name="Simon A."/>
            <person name="Yun M.H."/>
        </authorList>
    </citation>
    <scope>NUCLEOTIDE SEQUENCE</scope>
    <source>
        <strain evidence="2">20211129_DDA</strain>
        <tissue evidence="2">Liver</tissue>
    </source>
</reference>
<dbReference type="Proteomes" id="UP001066276">
    <property type="component" value="Chromosome 12"/>
</dbReference>
<organism evidence="2 3">
    <name type="scientific">Pleurodeles waltl</name>
    <name type="common">Iberian ribbed newt</name>
    <dbReference type="NCBI Taxonomy" id="8319"/>
    <lineage>
        <taxon>Eukaryota</taxon>
        <taxon>Metazoa</taxon>
        <taxon>Chordata</taxon>
        <taxon>Craniata</taxon>
        <taxon>Vertebrata</taxon>
        <taxon>Euteleostomi</taxon>
        <taxon>Amphibia</taxon>
        <taxon>Batrachia</taxon>
        <taxon>Caudata</taxon>
        <taxon>Salamandroidea</taxon>
        <taxon>Salamandridae</taxon>
        <taxon>Pleurodelinae</taxon>
        <taxon>Pleurodeles</taxon>
    </lineage>
</organism>
<evidence type="ECO:0000256" key="1">
    <source>
        <dbReference type="SAM" id="MobiDB-lite"/>
    </source>
</evidence>
<evidence type="ECO:0000313" key="2">
    <source>
        <dbReference type="EMBL" id="KAJ1080169.1"/>
    </source>
</evidence>
<evidence type="ECO:0000313" key="3">
    <source>
        <dbReference type="Proteomes" id="UP001066276"/>
    </source>
</evidence>
<feature type="region of interest" description="Disordered" evidence="1">
    <location>
        <begin position="1"/>
        <end position="105"/>
    </location>
</feature>
<name>A0AAV7KPB7_PLEWA</name>
<dbReference type="AlphaFoldDB" id="A0AAV7KPB7"/>
<proteinExistence type="predicted"/>
<feature type="compositionally biased region" description="Basic and acidic residues" evidence="1">
    <location>
        <begin position="71"/>
        <end position="96"/>
    </location>
</feature>
<keyword evidence="3" id="KW-1185">Reference proteome</keyword>
<accession>A0AAV7KPB7</accession>
<gene>
    <name evidence="2" type="ORF">NDU88_000389</name>
</gene>
<sequence>MAPAISTPEDRDLCPGGTPEVPKTGGLLGQVQPDGWTIGRKWHRRTGGGQLENVGGKCSDDSHWVLTSRDPNAEEGRTRRQKATCEQDVGREKTGKNVESNRPLKLATSLEGRGFTRHRTVPEVRRMQHAI</sequence>
<protein>
    <submittedName>
        <fullName evidence="2">Uncharacterized protein</fullName>
    </submittedName>
</protein>
<comment type="caution">
    <text evidence="2">The sequence shown here is derived from an EMBL/GenBank/DDBJ whole genome shotgun (WGS) entry which is preliminary data.</text>
</comment>